<evidence type="ECO:0000313" key="2">
    <source>
        <dbReference type="Proteomes" id="UP001058074"/>
    </source>
</evidence>
<organism evidence="1 2">
    <name type="scientific">Inconstantimicrobium mannanitabidum</name>
    <dbReference type="NCBI Taxonomy" id="1604901"/>
    <lineage>
        <taxon>Bacteria</taxon>
        <taxon>Bacillati</taxon>
        <taxon>Bacillota</taxon>
        <taxon>Clostridia</taxon>
        <taxon>Eubacteriales</taxon>
        <taxon>Clostridiaceae</taxon>
        <taxon>Inconstantimicrobium</taxon>
    </lineage>
</organism>
<name>A0ACB5RF49_9CLOT</name>
<reference evidence="1" key="1">
    <citation type="journal article" date="2025" name="Int. J. Syst. Evol. Microbiol.">
        <title>Inconstantimicrobium mannanitabidum sp. nov., a novel member of the family Clostridiaceae isolated from anoxic soil under the treatment of reductive soil disinfestation.</title>
        <authorList>
            <person name="Ueki A."/>
            <person name="Tonouchi A."/>
            <person name="Honma S."/>
            <person name="Kaku N."/>
            <person name="Ueki K."/>
        </authorList>
    </citation>
    <scope>NUCLEOTIDE SEQUENCE</scope>
    <source>
        <strain evidence="1">TW13</strain>
    </source>
</reference>
<gene>
    <name evidence="1" type="ORF">rsdtw13_27020</name>
</gene>
<keyword evidence="1" id="KW-0418">Kinase</keyword>
<comment type="caution">
    <text evidence="1">The sequence shown here is derived from an EMBL/GenBank/DDBJ whole genome shotgun (WGS) entry which is preliminary data.</text>
</comment>
<keyword evidence="1" id="KW-0808">Transferase</keyword>
<evidence type="ECO:0000313" key="1">
    <source>
        <dbReference type="EMBL" id="GKX67444.1"/>
    </source>
</evidence>
<dbReference type="EMBL" id="BROD01000001">
    <property type="protein sequence ID" value="GKX67444.1"/>
    <property type="molecule type" value="Genomic_DNA"/>
</dbReference>
<proteinExistence type="predicted"/>
<keyword evidence="2" id="KW-1185">Reference proteome</keyword>
<sequence length="227" mass="25414">MFIIERKPKSISAESFRELRTNIQYSSYDKEMRTILVTSSEPGEGKSTISGNLALSFAQADKKVILIDCDLRKPSLHQKFHISNLAGLSDVLVGQANLEETIVEYADNLHILTSGKIPPNPAEMLDSKLMEILLNEIKEHYDIVILDSSPLLAVTDAQVLSRKVDGTIVVVKAEHTKRQSVLRAKSLLDMVGATIIGTVINCVDKSRKNYYYYGTEKEKKNKEEVFV</sequence>
<protein>
    <submittedName>
        <fullName evidence="1">Tyrosine protein kinase</fullName>
    </submittedName>
</protein>
<accession>A0ACB5RF49</accession>
<dbReference type="Proteomes" id="UP001058074">
    <property type="component" value="Unassembled WGS sequence"/>
</dbReference>